<evidence type="ECO:0000256" key="1">
    <source>
        <dbReference type="ARBA" id="ARBA00022723"/>
    </source>
</evidence>
<protein>
    <recommendedName>
        <fullName evidence="3">Phosphodiesterase</fullName>
        <ecNumber evidence="3">3.1.4.-</ecNumber>
    </recommendedName>
</protein>
<organism evidence="6 7">
    <name type="scientific">Durusdinium trenchii</name>
    <dbReference type="NCBI Taxonomy" id="1381693"/>
    <lineage>
        <taxon>Eukaryota</taxon>
        <taxon>Sar</taxon>
        <taxon>Alveolata</taxon>
        <taxon>Dinophyceae</taxon>
        <taxon>Suessiales</taxon>
        <taxon>Symbiodiniaceae</taxon>
        <taxon>Durusdinium</taxon>
    </lineage>
</organism>
<sequence length="903" mass="101079">AENFPSEGGDRGHDPPLHIKTSITIPDKNRRRSDRGVLILYPEKKEETAFKQALIAWSNRLRPLLESFAFRVTLVACLIFALFGGGLFVIMDIPDDPGIPILDTLMIIVMILFVLEMIINGIVDYKTYPWSFFFIMDGVGTVSMIFEISTLLGTGGKMQVATGSVDAMLIRTARAAKVGARVGRLSKLMKCISYYLKDKDKRLEESANPAEAKKLSGRLKVTLSTKVSLLTILLVLAIPLFSIAQYPEQDLSMTVYANMLETNYERGYNELVADSSKNTTSLFQDSVTEMMTFYASGTANYFPYQIDGFAEEVTLPDQREVTIPGTSLLANQASPRQLSDVYRITVQCRFERSPGCPGPGFLYFNFYSPRRIEVALDMGLAAFIILLMIFVSANLNQTLHKLVVQPMESMLSVVKDNASQLLKQFGLEDDMEADEDLEETELLEGIFKKFARLASLAAGRNEATAEELAGMDESARGVMMEMMNVQVSTVPAGGDAQNTNLRASAYSAPTGSEGAEEANQVTALVELPDVPVIASLPVTRDLIESWDLDVLDLDTEGQTKVAIHIFFDSTIGKTTGRYWSEALTFKRFEKVVKAGYNNLPYHNYTHACDVLHTVYRMICLTSARTWLGSVDIYALLVAALCHDIGHHGRTNPFLVELGDELALRYNDKSPLENMHCAKLFEIASNQETDVFKQMDKETKKQARRICIAAILHTDNVNHFEMVREISKIYEMASDLCELQASQPDLLPQYTEQVMQKNALQWMELFLHFADVSNPLKPFPVCKKWAWRVLDEFFEQGDEEKSLSLPVGMLNDRDKINRPGSQHGFIQFLVAPLVFSTVRIFPDLHPASTQMASNLAMWKDLWVEDAKPSDEDAAKKEADVQKIKVPFLQGRKTGSKRRGSKGLI</sequence>
<dbReference type="InterPro" id="IPR002073">
    <property type="entry name" value="PDEase_catalytic_dom"/>
</dbReference>
<comment type="caution">
    <text evidence="6">The sequence shown here is derived from an EMBL/GenBank/DDBJ whole genome shotgun (WGS) entry which is preliminary data.</text>
</comment>
<dbReference type="InterPro" id="IPR023088">
    <property type="entry name" value="PDEase"/>
</dbReference>
<dbReference type="PRINTS" id="PR00387">
    <property type="entry name" value="PDIESTERASE1"/>
</dbReference>
<feature type="transmembrane region" description="Helical" evidence="4">
    <location>
        <begin position="227"/>
        <end position="244"/>
    </location>
</feature>
<keyword evidence="7" id="KW-1185">Reference proteome</keyword>
<comment type="cofactor">
    <cofactor evidence="3">
        <name>a divalent metal cation</name>
        <dbReference type="ChEBI" id="CHEBI:60240"/>
    </cofactor>
    <text evidence="3">Binds 2 divalent metal cations per subunit. Site 1 may preferentially bind zinc ions, while site 2 has a preference for magnesium and/or manganese ions.</text>
</comment>
<dbReference type="Pfam" id="PF00233">
    <property type="entry name" value="PDEase_I"/>
    <property type="match status" value="1"/>
</dbReference>
<evidence type="ECO:0000256" key="3">
    <source>
        <dbReference type="RuleBase" id="RU363067"/>
    </source>
</evidence>
<keyword evidence="1 3" id="KW-0479">Metal-binding</keyword>
<feature type="transmembrane region" description="Helical" evidence="4">
    <location>
        <begin position="97"/>
        <end position="115"/>
    </location>
</feature>
<dbReference type="InterPro" id="IPR036971">
    <property type="entry name" value="PDEase_catalytic_dom_sf"/>
</dbReference>
<evidence type="ECO:0000256" key="4">
    <source>
        <dbReference type="SAM" id="Phobius"/>
    </source>
</evidence>
<dbReference type="CDD" id="cd00077">
    <property type="entry name" value="HDc"/>
    <property type="match status" value="1"/>
</dbReference>
<keyword evidence="4" id="KW-0812">Transmembrane</keyword>
<evidence type="ECO:0000259" key="5">
    <source>
        <dbReference type="PROSITE" id="PS51845"/>
    </source>
</evidence>
<feature type="domain" description="PDEase" evidence="5">
    <location>
        <begin position="526"/>
        <end position="864"/>
    </location>
</feature>
<dbReference type="Gene3D" id="1.10.1300.10">
    <property type="entry name" value="3'5'-cyclic nucleotide phosphodiesterase, catalytic domain"/>
    <property type="match status" value="1"/>
</dbReference>
<evidence type="ECO:0000313" key="6">
    <source>
        <dbReference type="EMBL" id="CAK9043863.1"/>
    </source>
</evidence>
<feature type="transmembrane region" description="Helical" evidence="4">
    <location>
        <begin position="127"/>
        <end position="146"/>
    </location>
</feature>
<comment type="similarity">
    <text evidence="3">Belongs to the cyclic nucleotide phosphodiesterase family.</text>
</comment>
<proteinExistence type="inferred from homology"/>
<dbReference type="PROSITE" id="PS51845">
    <property type="entry name" value="PDEASE_I_2"/>
    <property type="match status" value="1"/>
</dbReference>
<dbReference type="Proteomes" id="UP001642464">
    <property type="component" value="Unassembled WGS sequence"/>
</dbReference>
<dbReference type="EMBL" id="CAXAMM010018668">
    <property type="protein sequence ID" value="CAK9043863.1"/>
    <property type="molecule type" value="Genomic_DNA"/>
</dbReference>
<keyword evidence="4" id="KW-0472">Membrane</keyword>
<dbReference type="InterPro" id="IPR003607">
    <property type="entry name" value="HD/PDEase_dom"/>
</dbReference>
<dbReference type="InterPro" id="IPR023174">
    <property type="entry name" value="PDEase_CS"/>
</dbReference>
<dbReference type="EC" id="3.1.4.-" evidence="3"/>
<reference evidence="6 7" key="1">
    <citation type="submission" date="2024-02" db="EMBL/GenBank/DDBJ databases">
        <authorList>
            <person name="Chen Y."/>
            <person name="Shah S."/>
            <person name="Dougan E. K."/>
            <person name="Thang M."/>
            <person name="Chan C."/>
        </authorList>
    </citation>
    <scope>NUCLEOTIDE SEQUENCE [LARGE SCALE GENOMIC DNA]</scope>
</reference>
<feature type="transmembrane region" description="Helical" evidence="4">
    <location>
        <begin position="374"/>
        <end position="395"/>
    </location>
</feature>
<evidence type="ECO:0000313" key="7">
    <source>
        <dbReference type="Proteomes" id="UP001642464"/>
    </source>
</evidence>
<accession>A0ABP0LYI9</accession>
<dbReference type="SUPFAM" id="SSF109604">
    <property type="entry name" value="HD-domain/PDEase-like"/>
    <property type="match status" value="1"/>
</dbReference>
<feature type="transmembrane region" description="Helical" evidence="4">
    <location>
        <begin position="68"/>
        <end position="91"/>
    </location>
</feature>
<feature type="non-terminal residue" evidence="6">
    <location>
        <position position="1"/>
    </location>
</feature>
<gene>
    <name evidence="6" type="ORF">SCF082_LOCUS25000</name>
</gene>
<name>A0ABP0LYI9_9DINO</name>
<dbReference type="PROSITE" id="PS00126">
    <property type="entry name" value="PDEASE_I_1"/>
    <property type="match status" value="1"/>
</dbReference>
<dbReference type="PANTHER" id="PTHR11347">
    <property type="entry name" value="CYCLIC NUCLEOTIDE PHOSPHODIESTERASE"/>
    <property type="match status" value="1"/>
</dbReference>
<keyword evidence="4" id="KW-1133">Transmembrane helix</keyword>
<evidence type="ECO:0000256" key="2">
    <source>
        <dbReference type="ARBA" id="ARBA00022801"/>
    </source>
</evidence>
<keyword evidence="2 3" id="KW-0378">Hydrolase</keyword>